<dbReference type="Proteomes" id="UP001597472">
    <property type="component" value="Unassembled WGS sequence"/>
</dbReference>
<proteinExistence type="predicted"/>
<evidence type="ECO:0000313" key="2">
    <source>
        <dbReference type="EMBL" id="MFD2551359.1"/>
    </source>
</evidence>
<gene>
    <name evidence="2" type="ORF">ACFSQP_05965</name>
</gene>
<keyword evidence="1" id="KW-0812">Transmembrane</keyword>
<protein>
    <submittedName>
        <fullName evidence="2">FeoB-associated Cys-rich membrane protein</fullName>
    </submittedName>
</protein>
<sequence length="49" mass="5332">MNTIIQDIAAFTILGLAVLFLIRKFFGIPGFGGRKKTKNCGSNSNCDCH</sequence>
<evidence type="ECO:0000313" key="3">
    <source>
        <dbReference type="Proteomes" id="UP001597472"/>
    </source>
</evidence>
<evidence type="ECO:0000256" key="1">
    <source>
        <dbReference type="SAM" id="Phobius"/>
    </source>
</evidence>
<keyword evidence="1" id="KW-0472">Membrane</keyword>
<reference evidence="3" key="1">
    <citation type="journal article" date="2019" name="Int. J. Syst. Evol. Microbiol.">
        <title>The Global Catalogue of Microorganisms (GCM) 10K type strain sequencing project: providing services to taxonomists for standard genome sequencing and annotation.</title>
        <authorList>
            <consortium name="The Broad Institute Genomics Platform"/>
            <consortium name="The Broad Institute Genome Sequencing Center for Infectious Disease"/>
            <person name="Wu L."/>
            <person name="Ma J."/>
        </authorList>
    </citation>
    <scope>NUCLEOTIDE SEQUENCE [LARGE SCALE GENOMIC DNA]</scope>
    <source>
        <strain evidence="3">KCTC 42587</strain>
    </source>
</reference>
<comment type="caution">
    <text evidence="2">The sequence shown here is derived from an EMBL/GenBank/DDBJ whole genome shotgun (WGS) entry which is preliminary data.</text>
</comment>
<accession>A0ABW5KRV0</accession>
<name>A0ABW5KRV0_9FLAO</name>
<dbReference type="RefSeq" id="WP_376892501.1">
    <property type="nucleotide sequence ID" value="NZ_JBHULS010000002.1"/>
</dbReference>
<organism evidence="2 3">
    <name type="scientific">Bizionia sediminis</name>
    <dbReference type="NCBI Taxonomy" id="1737064"/>
    <lineage>
        <taxon>Bacteria</taxon>
        <taxon>Pseudomonadati</taxon>
        <taxon>Bacteroidota</taxon>
        <taxon>Flavobacteriia</taxon>
        <taxon>Flavobacteriales</taxon>
        <taxon>Flavobacteriaceae</taxon>
        <taxon>Bizionia</taxon>
    </lineage>
</organism>
<keyword evidence="3" id="KW-1185">Reference proteome</keyword>
<keyword evidence="1" id="KW-1133">Transmembrane helix</keyword>
<dbReference type="EMBL" id="JBHULS010000002">
    <property type="protein sequence ID" value="MFD2551359.1"/>
    <property type="molecule type" value="Genomic_DNA"/>
</dbReference>
<feature type="transmembrane region" description="Helical" evidence="1">
    <location>
        <begin position="6"/>
        <end position="26"/>
    </location>
</feature>